<accession>A0A9E8SD87</accession>
<dbReference type="PANTHER" id="PTHR12815:SF47">
    <property type="entry name" value="TRANSLOCATION AND ASSEMBLY MODULE SUBUNIT TAMA"/>
    <property type="match status" value="1"/>
</dbReference>
<organism evidence="7 8">
    <name type="scientific">Lacinutrix neustonica</name>
    <dbReference type="NCBI Taxonomy" id="2980107"/>
    <lineage>
        <taxon>Bacteria</taxon>
        <taxon>Pseudomonadati</taxon>
        <taxon>Bacteroidota</taxon>
        <taxon>Flavobacteriia</taxon>
        <taxon>Flavobacteriales</taxon>
        <taxon>Flavobacteriaceae</taxon>
        <taxon>Lacinutrix</taxon>
    </lineage>
</organism>
<dbReference type="Gene3D" id="2.40.160.50">
    <property type="entry name" value="membrane protein fhac: a member of the omp85/tpsb transporter family"/>
    <property type="match status" value="1"/>
</dbReference>
<keyword evidence="8" id="KW-1185">Reference proteome</keyword>
<evidence type="ECO:0000256" key="1">
    <source>
        <dbReference type="ARBA" id="ARBA00004370"/>
    </source>
</evidence>
<sequence length="372" mass="41591">MFPSTRISLAATSQTNVGLDKQTFTGVFNYKWFPNDKVTNRLDVFNIQFVQNLNTANYFKTYQASFNALNTIALNSGYLNENETLSIPSGANTFIAEATSGSLGNAISTTDLLAVNAIEERKDRLTEDNLILSSNFNYVRDRRDNLFDNDFSILRLKLELAGNVLSTASNILGLQKNANNKYEVFNVAFSQYVKTEVDYVKYWNLGNKNIVAVRSYFGIAIPYGNSTSIPFSKSFFGGGANDIRAWSAYNLGPGSSQSTNEFNEANMKITLSAENRFNIFGALNGAIFIDAGNIWNVLDEVKNDAATFNTLASIKDIAIGSGFGLRYDFNFFILRGDIGFKTYDPSYRLGNRWFNDYNFNNAVYNIGINYPF</sequence>
<dbReference type="GO" id="GO:0019867">
    <property type="term" value="C:outer membrane"/>
    <property type="evidence" value="ECO:0007669"/>
    <property type="project" value="InterPro"/>
</dbReference>
<evidence type="ECO:0000256" key="2">
    <source>
        <dbReference type="ARBA" id="ARBA00022692"/>
    </source>
</evidence>
<keyword evidence="3" id="KW-0732">Signal</keyword>
<dbReference type="AlphaFoldDB" id="A0A9E8SD87"/>
<comment type="subcellular location">
    <subcellularLocation>
        <location evidence="1">Membrane</location>
    </subcellularLocation>
</comment>
<protein>
    <submittedName>
        <fullName evidence="7">BamA/TamA family outer membrane protein</fullName>
    </submittedName>
</protein>
<evidence type="ECO:0000313" key="8">
    <source>
        <dbReference type="Proteomes" id="UP001164705"/>
    </source>
</evidence>
<evidence type="ECO:0000256" key="4">
    <source>
        <dbReference type="ARBA" id="ARBA00023136"/>
    </source>
</evidence>
<evidence type="ECO:0000259" key="6">
    <source>
        <dbReference type="Pfam" id="PF01103"/>
    </source>
</evidence>
<gene>
    <name evidence="7" type="ORF">N7U66_15740</name>
</gene>
<keyword evidence="5" id="KW-0998">Cell outer membrane</keyword>
<evidence type="ECO:0000313" key="7">
    <source>
        <dbReference type="EMBL" id="WAC01457.1"/>
    </source>
</evidence>
<dbReference type="PANTHER" id="PTHR12815">
    <property type="entry name" value="SORTING AND ASSEMBLY MACHINERY SAMM50 PROTEIN FAMILY MEMBER"/>
    <property type="match status" value="1"/>
</dbReference>
<feature type="domain" description="Bacterial surface antigen (D15)" evidence="6">
    <location>
        <begin position="16"/>
        <end position="347"/>
    </location>
</feature>
<dbReference type="Proteomes" id="UP001164705">
    <property type="component" value="Chromosome"/>
</dbReference>
<dbReference type="RefSeq" id="WP_267676070.1">
    <property type="nucleotide sequence ID" value="NZ_CP113088.1"/>
</dbReference>
<dbReference type="InterPro" id="IPR000184">
    <property type="entry name" value="Bac_surfAg_D15"/>
</dbReference>
<dbReference type="EMBL" id="CP113088">
    <property type="protein sequence ID" value="WAC01457.1"/>
    <property type="molecule type" value="Genomic_DNA"/>
</dbReference>
<evidence type="ECO:0000256" key="5">
    <source>
        <dbReference type="ARBA" id="ARBA00023237"/>
    </source>
</evidence>
<keyword evidence="4" id="KW-0472">Membrane</keyword>
<dbReference type="KEGG" id="lnu:N7U66_15740"/>
<proteinExistence type="predicted"/>
<keyword evidence="2" id="KW-0812">Transmembrane</keyword>
<evidence type="ECO:0000256" key="3">
    <source>
        <dbReference type="ARBA" id="ARBA00022729"/>
    </source>
</evidence>
<reference evidence="7" key="1">
    <citation type="submission" date="2022-11" db="EMBL/GenBank/DDBJ databases">
        <title>Lacinutrix neustonica HL-RS19T sp. nov., isolated from the surface microlayer sample of brackish Lake Shihwa.</title>
        <authorList>
            <person name="Choi J.Y."/>
            <person name="Hwang C.Y."/>
        </authorList>
    </citation>
    <scope>NUCLEOTIDE SEQUENCE</scope>
    <source>
        <strain evidence="7">HL-RS19</strain>
    </source>
</reference>
<dbReference type="InterPro" id="IPR039910">
    <property type="entry name" value="D15-like"/>
</dbReference>
<name>A0A9E8SD87_9FLAO</name>
<dbReference type="Pfam" id="PF01103">
    <property type="entry name" value="Omp85"/>
    <property type="match status" value="1"/>
</dbReference>